<dbReference type="AlphaFoldDB" id="E8R818"/>
<dbReference type="GO" id="GO:0003723">
    <property type="term" value="F:RNA binding"/>
    <property type="evidence" value="ECO:0007669"/>
    <property type="project" value="InterPro"/>
</dbReference>
<feature type="domain" description="UPF0113" evidence="1">
    <location>
        <begin position="99"/>
        <end position="165"/>
    </location>
</feature>
<evidence type="ECO:0000313" key="3">
    <source>
        <dbReference type="Proteomes" id="UP000001068"/>
    </source>
</evidence>
<dbReference type="Proteomes" id="UP000001068">
    <property type="component" value="Chromosome"/>
</dbReference>
<dbReference type="EMBL" id="CP002363">
    <property type="protein sequence ID" value="ADV64644.1"/>
    <property type="molecule type" value="Genomic_DNA"/>
</dbReference>
<reference evidence="3" key="1">
    <citation type="submission" date="2010-11" db="EMBL/GenBank/DDBJ databases">
        <title>The complete genome of Desulfurococcus mucosus DSM 2162.</title>
        <authorList>
            <consortium name="US DOE Joint Genome Institute (JGI-PGF)"/>
            <person name="Lucas S."/>
            <person name="Copeland A."/>
            <person name="Lapidus A."/>
            <person name="Bruce D."/>
            <person name="Goodwin L."/>
            <person name="Pitluck S."/>
            <person name="Kyrpides N."/>
            <person name="Mavromatis K."/>
            <person name="Pagani I."/>
            <person name="Ivanova N."/>
            <person name="Ovchinnikova G."/>
            <person name="Chertkov O."/>
            <person name="Held B."/>
            <person name="Brettin T."/>
            <person name="Detter J.C."/>
            <person name="Tapia R."/>
            <person name="Han C."/>
            <person name="Land M."/>
            <person name="Hauser L."/>
            <person name="Markowitz V."/>
            <person name="Cheng J.-F."/>
            <person name="Hugenholtz P."/>
            <person name="Woyke T."/>
            <person name="Wu D."/>
            <person name="Wirth R."/>
            <person name="Bilek Y."/>
            <person name="Hader T."/>
            <person name="Klenk H.-P."/>
            <person name="Eisen J.A."/>
        </authorList>
    </citation>
    <scope>NUCLEOTIDE SEQUENCE [LARGE SCALE GENOMIC DNA]</scope>
    <source>
        <strain evidence="3">ATCC 35584 / DSM 2162 / JCM 9187 / O7/1</strain>
    </source>
</reference>
<gene>
    <name evidence="2" type="ordered locus">Desmu_0325</name>
</gene>
<sequence length="168" mass="18549">MKMVRLKKGVAGGSIRMRLHRVLRDVYGVDPVEYVEGRLGYTCIDNVCLIYVADAAAPLGNTPVIYMGSWVAVLVSGELAPSIPLVEKIYKDKGVRAAIIVREKGVKAFLYGNDVLPESIVEKREPVEGLVTVVDSSDHGIVGFAKWDPVRKVYRNIYDLGVYLRLLG</sequence>
<keyword evidence="3" id="KW-1185">Reference proteome</keyword>
<dbReference type="OrthoDB" id="11794at2157"/>
<reference evidence="2 3" key="2">
    <citation type="journal article" date="2011" name="Stand. Genomic Sci.">
        <title>Complete genome sequence of Desulfurococcus mucosus type strain (O7/1).</title>
        <authorList>
            <person name="Wirth R."/>
            <person name="Chertkov O."/>
            <person name="Held B."/>
            <person name="Lapidus A."/>
            <person name="Nolan M."/>
            <person name="Lucas S."/>
            <person name="Hammon N."/>
            <person name="Deshpande S."/>
            <person name="Cheng J.F."/>
            <person name="Tapia R."/>
            <person name="Han C."/>
            <person name="Goodwin L."/>
            <person name="Pitluck S."/>
            <person name="Liolios K."/>
            <person name="Ioanna P."/>
            <person name="Ivanova N."/>
            <person name="Mavromatis K."/>
            <person name="Mikhailova N."/>
            <person name="Pati A."/>
            <person name="Chen A."/>
            <person name="Palaniappan K."/>
            <person name="Land M."/>
            <person name="Hauser L."/>
            <person name="Chang Y.J."/>
            <person name="Jeffries C.D."/>
            <person name="Bilek Y."/>
            <person name="Hader T."/>
            <person name="Rohde M."/>
            <person name="Spring S."/>
            <person name="Sikorski J."/>
            <person name="Goker M."/>
            <person name="Woyke T."/>
            <person name="Bristow J."/>
            <person name="Eisen J.A."/>
            <person name="Markowitz V."/>
            <person name="Hugenholtz P."/>
            <person name="Kyrpides N.C."/>
            <person name="Klenk H.P."/>
        </authorList>
    </citation>
    <scope>NUCLEOTIDE SEQUENCE [LARGE SCALE GENOMIC DNA]</scope>
    <source>
        <strain evidence="3">ATCC 35584 / DSM 2162 / JCM 9187 / O7/1</strain>
    </source>
</reference>
<dbReference type="Gene3D" id="2.30.130.10">
    <property type="entry name" value="PUA domain"/>
    <property type="match status" value="1"/>
</dbReference>
<proteinExistence type="predicted"/>
<dbReference type="STRING" id="765177.Desmu_0325"/>
<organism evidence="2 3">
    <name type="scientific">Desulfurococcus mucosus (strain ATCC 35584 / DSM 2162 / JCM 9187 / O7/1)</name>
    <dbReference type="NCBI Taxonomy" id="765177"/>
    <lineage>
        <taxon>Archaea</taxon>
        <taxon>Thermoproteota</taxon>
        <taxon>Thermoprotei</taxon>
        <taxon>Desulfurococcales</taxon>
        <taxon>Desulfurococcaceae</taxon>
        <taxon>Desulfurococcus</taxon>
    </lineage>
</organism>
<dbReference type="HOGENOM" id="CLU_1582836_0_0_2"/>
<dbReference type="eggNOG" id="arCOG00993">
    <property type="taxonomic scope" value="Archaea"/>
</dbReference>
<accession>E8R818</accession>
<dbReference type="InterPro" id="IPR036974">
    <property type="entry name" value="PUA_sf"/>
</dbReference>
<protein>
    <recommendedName>
        <fullName evidence="1">UPF0113 domain-containing protein</fullName>
    </recommendedName>
</protein>
<dbReference type="Pfam" id="PF03657">
    <property type="entry name" value="UPF0113"/>
    <property type="match status" value="1"/>
</dbReference>
<dbReference type="KEGG" id="dmu:Desmu_0325"/>
<name>E8R818_DESM0</name>
<evidence type="ECO:0000313" key="2">
    <source>
        <dbReference type="EMBL" id="ADV64644.1"/>
    </source>
</evidence>
<evidence type="ECO:0000259" key="1">
    <source>
        <dbReference type="Pfam" id="PF03657"/>
    </source>
</evidence>
<dbReference type="InterPro" id="IPR005155">
    <property type="entry name" value="UPF0113_PUA"/>
</dbReference>